<accession>A0A915KCT0</accession>
<dbReference type="AlphaFoldDB" id="A0A915KCT0"/>
<name>A0A915KCT0_ROMCU</name>
<evidence type="ECO:0000313" key="2">
    <source>
        <dbReference type="WBParaSite" id="nRc.2.0.1.t36185-RA"/>
    </source>
</evidence>
<dbReference type="WBParaSite" id="nRc.2.0.1.t36185-RA">
    <property type="protein sequence ID" value="nRc.2.0.1.t36185-RA"/>
    <property type="gene ID" value="nRc.2.0.1.g36185"/>
</dbReference>
<proteinExistence type="predicted"/>
<organism evidence="1 2">
    <name type="scientific">Romanomermis culicivorax</name>
    <name type="common">Nematode worm</name>
    <dbReference type="NCBI Taxonomy" id="13658"/>
    <lineage>
        <taxon>Eukaryota</taxon>
        <taxon>Metazoa</taxon>
        <taxon>Ecdysozoa</taxon>
        <taxon>Nematoda</taxon>
        <taxon>Enoplea</taxon>
        <taxon>Dorylaimia</taxon>
        <taxon>Mermithida</taxon>
        <taxon>Mermithoidea</taxon>
        <taxon>Mermithidae</taxon>
        <taxon>Romanomermis</taxon>
    </lineage>
</organism>
<reference evidence="2" key="1">
    <citation type="submission" date="2022-11" db="UniProtKB">
        <authorList>
            <consortium name="WormBaseParasite"/>
        </authorList>
    </citation>
    <scope>IDENTIFICATION</scope>
</reference>
<evidence type="ECO:0000313" key="1">
    <source>
        <dbReference type="Proteomes" id="UP000887565"/>
    </source>
</evidence>
<dbReference type="Proteomes" id="UP000887565">
    <property type="component" value="Unplaced"/>
</dbReference>
<sequence>MLIRSIVRSIIKQSDKRHRQWNELKTNKLTFLYIKNLTHFLPNRMLYETENLWQDAINTQKFLE</sequence>
<protein>
    <submittedName>
        <fullName evidence="2">Uncharacterized protein</fullName>
    </submittedName>
</protein>
<keyword evidence="1" id="KW-1185">Reference proteome</keyword>